<sequence>MSTLANETYEARVVAASEPGVTFSGALSSEWIKFRTLRSSWAVLLAAVVALVAIAGLIGYVTGSKWDGQLDPEDRVASAPLQGLFLAQLLIGVLGVLFVSGEYTTGMIRSTLAAVPRRLPVLWAKGVVYGLVTLSTLIPTTFLAYGVAQLFLSHFGHSTSLSAPTAFRAVLATGIYLALVGLLGSALGWIVRSTPGGISLLVGLLLIVPVLLEVVPGQWAKDISHYLPSAAGASFYSSLQADGALSPGAGLLVLVIWVAVATTVAAFLLKRRDG</sequence>
<keyword evidence="3" id="KW-1185">Reference proteome</keyword>
<dbReference type="RefSeq" id="WP_231487552.1">
    <property type="nucleotide sequence ID" value="NZ_BAAAZO010000005.1"/>
</dbReference>
<feature type="transmembrane region" description="Helical" evidence="1">
    <location>
        <begin position="198"/>
        <end position="219"/>
    </location>
</feature>
<keyword evidence="1" id="KW-0812">Transmembrane</keyword>
<feature type="transmembrane region" description="Helical" evidence="1">
    <location>
        <begin position="166"/>
        <end position="191"/>
    </location>
</feature>
<organism evidence="2 3">
    <name type="scientific">Kineosporia mesophila</name>
    <dbReference type="NCBI Taxonomy" id="566012"/>
    <lineage>
        <taxon>Bacteria</taxon>
        <taxon>Bacillati</taxon>
        <taxon>Actinomycetota</taxon>
        <taxon>Actinomycetes</taxon>
        <taxon>Kineosporiales</taxon>
        <taxon>Kineosporiaceae</taxon>
        <taxon>Kineosporia</taxon>
    </lineage>
</organism>
<accession>A0ABP6ZPR1</accession>
<keyword evidence="1" id="KW-0472">Membrane</keyword>
<name>A0ABP6ZPR1_9ACTN</name>
<feature type="transmembrane region" description="Helical" evidence="1">
    <location>
        <begin position="81"/>
        <end position="101"/>
    </location>
</feature>
<dbReference type="Pfam" id="PF12730">
    <property type="entry name" value="ABC2_membrane_4"/>
    <property type="match status" value="1"/>
</dbReference>
<evidence type="ECO:0000256" key="1">
    <source>
        <dbReference type="SAM" id="Phobius"/>
    </source>
</evidence>
<feature type="transmembrane region" description="Helical" evidence="1">
    <location>
        <begin position="249"/>
        <end position="269"/>
    </location>
</feature>
<reference evidence="3" key="1">
    <citation type="journal article" date="2019" name="Int. J. Syst. Evol. Microbiol.">
        <title>The Global Catalogue of Microorganisms (GCM) 10K type strain sequencing project: providing services to taxonomists for standard genome sequencing and annotation.</title>
        <authorList>
            <consortium name="The Broad Institute Genomics Platform"/>
            <consortium name="The Broad Institute Genome Sequencing Center for Infectious Disease"/>
            <person name="Wu L."/>
            <person name="Ma J."/>
        </authorList>
    </citation>
    <scope>NUCLEOTIDE SEQUENCE [LARGE SCALE GENOMIC DNA]</scope>
    <source>
        <strain evidence="3">JCM 16902</strain>
    </source>
</reference>
<gene>
    <name evidence="2" type="ORF">GCM10022223_33390</name>
</gene>
<dbReference type="EMBL" id="BAAAZO010000005">
    <property type="protein sequence ID" value="GAA3614462.1"/>
    <property type="molecule type" value="Genomic_DNA"/>
</dbReference>
<feature type="transmembrane region" description="Helical" evidence="1">
    <location>
        <begin position="122"/>
        <end position="146"/>
    </location>
</feature>
<evidence type="ECO:0000313" key="3">
    <source>
        <dbReference type="Proteomes" id="UP001501074"/>
    </source>
</evidence>
<dbReference type="Proteomes" id="UP001501074">
    <property type="component" value="Unassembled WGS sequence"/>
</dbReference>
<proteinExistence type="predicted"/>
<keyword evidence="1" id="KW-1133">Transmembrane helix</keyword>
<comment type="caution">
    <text evidence="2">The sequence shown here is derived from an EMBL/GenBank/DDBJ whole genome shotgun (WGS) entry which is preliminary data.</text>
</comment>
<feature type="transmembrane region" description="Helical" evidence="1">
    <location>
        <begin position="41"/>
        <end position="61"/>
    </location>
</feature>
<protein>
    <submittedName>
        <fullName evidence="2">ABC transporter permease subunit</fullName>
    </submittedName>
</protein>
<evidence type="ECO:0000313" key="2">
    <source>
        <dbReference type="EMBL" id="GAA3614462.1"/>
    </source>
</evidence>